<gene>
    <name evidence="26" type="ORF">TRIADDRAFT_63491</name>
</gene>
<evidence type="ECO:0000256" key="18">
    <source>
        <dbReference type="ARBA" id="ARBA00074379"/>
    </source>
</evidence>
<evidence type="ECO:0000256" key="17">
    <source>
        <dbReference type="ARBA" id="ARBA00060492"/>
    </source>
</evidence>
<feature type="transmembrane region" description="Helical" evidence="22">
    <location>
        <begin position="259"/>
        <end position="281"/>
    </location>
</feature>
<dbReference type="GO" id="GO:0005886">
    <property type="term" value="C:plasma membrane"/>
    <property type="evidence" value="ECO:0000318"/>
    <property type="project" value="GO_Central"/>
</dbReference>
<evidence type="ECO:0000256" key="5">
    <source>
        <dbReference type="ARBA" id="ARBA00009644"/>
    </source>
</evidence>
<evidence type="ECO:0000256" key="21">
    <source>
        <dbReference type="SAM" id="MobiDB-lite"/>
    </source>
</evidence>
<dbReference type="Pfam" id="PF01299">
    <property type="entry name" value="Lamp2-like_luminal"/>
    <property type="match status" value="1"/>
</dbReference>
<feature type="domain" description="Lysosome-associated membrane glycoprotein 2-like transmembrane" evidence="25">
    <location>
        <begin position="260"/>
        <end position="290"/>
    </location>
</feature>
<keyword evidence="12" id="KW-0325">Glycoprotein</keyword>
<dbReference type="InterPro" id="IPR002000">
    <property type="entry name" value="Lysosome-assoc_membr_glycop"/>
</dbReference>
<comment type="subcellular location">
    <subcellularLocation>
        <location evidence="4">Cell projection</location>
        <location evidence="4">Dendrite</location>
    </subcellularLocation>
    <subcellularLocation>
        <location evidence="17">Cell projection</location>
        <location evidence="17">Growth cone membrane</location>
        <topology evidence="17">Single-pass type I membrane protein</topology>
    </subcellularLocation>
    <subcellularLocation>
        <location evidence="15">Cytoplasmic vesicle</location>
        <location evidence="15">Secretory vesicle</location>
        <location evidence="15">Synaptic vesicle membrane</location>
        <topology evidence="15">Single-pass type I membrane protein</topology>
    </subcellularLocation>
    <subcellularLocation>
        <location evidence="2">Early endosome membrane</location>
        <topology evidence="2">Single-pass type I membrane protein</topology>
    </subcellularLocation>
    <subcellularLocation>
        <location evidence="1">Endoplasmic reticulum-Golgi intermediate compartment membrane</location>
        <topology evidence="1">Single-pass type I membrane protein</topology>
    </subcellularLocation>
    <subcellularLocation>
        <location evidence="20">Membrane</location>
        <topology evidence="20">Single-pass type I membrane protein</topology>
    </subcellularLocation>
    <subcellularLocation>
        <location evidence="3">Recycling endosome</location>
    </subcellularLocation>
</comment>
<evidence type="ECO:0000256" key="12">
    <source>
        <dbReference type="ARBA" id="ARBA00023180"/>
    </source>
</evidence>
<feature type="domain" description="Lysosome-associated membrane glycoprotein 2-like luminal" evidence="24">
    <location>
        <begin position="67"/>
        <end position="240"/>
    </location>
</feature>
<dbReference type="EMBL" id="DS985241">
    <property type="protein sequence ID" value="EDV29457.1"/>
    <property type="molecule type" value="Genomic_DNA"/>
</dbReference>
<dbReference type="GO" id="GO:0031902">
    <property type="term" value="C:late endosome membrane"/>
    <property type="evidence" value="ECO:0000318"/>
    <property type="project" value="GO_Central"/>
</dbReference>
<protein>
    <recommendedName>
        <fullName evidence="18">Lysosome-associated membrane glycoprotein 5</fullName>
    </recommendedName>
    <alternativeName>
        <fullName evidence="19">Lysosome-associated membrane protein 5</fullName>
    </alternativeName>
</protein>
<evidence type="ECO:0000256" key="1">
    <source>
        <dbReference type="ARBA" id="ARBA00004151"/>
    </source>
</evidence>
<evidence type="ECO:0000256" key="19">
    <source>
        <dbReference type="ARBA" id="ARBA00076257"/>
    </source>
</evidence>
<dbReference type="OrthoDB" id="6232933at2759"/>
<proteinExistence type="inferred from homology"/>
<dbReference type="PRINTS" id="PR00336">
    <property type="entry name" value="LYSASSOCTDMP"/>
</dbReference>
<keyword evidence="9 22" id="KW-1133">Transmembrane helix</keyword>
<evidence type="ECO:0000259" key="24">
    <source>
        <dbReference type="Pfam" id="PF01299"/>
    </source>
</evidence>
<dbReference type="OMA" id="NTTCIRA"/>
<comment type="caution">
    <text evidence="20">Lacks conserved residue(s) required for the propagation of feature annotation.</text>
</comment>
<dbReference type="AlphaFoldDB" id="B3RKY6"/>
<evidence type="ECO:0000256" key="11">
    <source>
        <dbReference type="ARBA" id="ARBA00023136"/>
    </source>
</evidence>
<keyword evidence="7 23" id="KW-0732">Signal</keyword>
<dbReference type="RefSeq" id="XP_002108659.1">
    <property type="nucleotide sequence ID" value="XM_002108623.1"/>
</dbReference>
<evidence type="ECO:0000256" key="20">
    <source>
        <dbReference type="PROSITE-ProRule" id="PRU00740"/>
    </source>
</evidence>
<sequence>MSSFKISTFLIVVLAVIPVLYGQDIALDENNMDEVMATGTMEPPMSSATHSHPTTAPKHPTPTPTLSKGNYTLKDRDGKICFRAIFETTFKVMYLAKGSSKKIASFDLPPNHAYRGVCSSKMIHFWITWKPAYVLNMTFIEKAVNGTIQPNSEIDEMKENQAWELENIKFTYDTHDNKNFPNAMKPAKSIVYSNATAVFFRTPVNESYTCVSKSVIPMYDMGGMKVMANVTISKAKIQPFAQKYGAEFTCASDLAKNNVVPIAVGAALAGLLLIVIVAYFIGRRNARAGYESV</sequence>
<keyword evidence="6 20" id="KW-0812">Transmembrane</keyword>
<evidence type="ECO:0000313" key="27">
    <source>
        <dbReference type="Proteomes" id="UP000009022"/>
    </source>
</evidence>
<feature type="compositionally biased region" description="Low complexity" evidence="21">
    <location>
        <begin position="49"/>
        <end position="58"/>
    </location>
</feature>
<dbReference type="STRING" id="10228.B3RKY6"/>
<dbReference type="FunCoup" id="B3RKY6">
    <property type="interactions" value="1638"/>
</dbReference>
<dbReference type="PANTHER" id="PTHR11506:SF35">
    <property type="entry name" value="LYSOSOME-ASSOCIATED MEMBRANE GLYCOPROTEIN 5"/>
    <property type="match status" value="1"/>
</dbReference>
<dbReference type="PANTHER" id="PTHR11506">
    <property type="entry name" value="LYSOSOME-ASSOCIATED MEMBRANE GLYCOPROTEIN"/>
    <property type="match status" value="1"/>
</dbReference>
<keyword evidence="8" id="KW-0967">Endosome</keyword>
<evidence type="ECO:0000256" key="10">
    <source>
        <dbReference type="ARBA" id="ARBA00023018"/>
    </source>
</evidence>
<dbReference type="PhylomeDB" id="B3RKY6"/>
<dbReference type="KEGG" id="tad:TRIADDRAFT_63491"/>
<feature type="signal peptide" evidence="23">
    <location>
        <begin position="1"/>
        <end position="22"/>
    </location>
</feature>
<evidence type="ECO:0000256" key="15">
    <source>
        <dbReference type="ARBA" id="ARBA00029428"/>
    </source>
</evidence>
<evidence type="ECO:0000256" key="16">
    <source>
        <dbReference type="ARBA" id="ARBA00053950"/>
    </source>
</evidence>
<evidence type="ECO:0000256" key="23">
    <source>
        <dbReference type="SAM" id="SignalP"/>
    </source>
</evidence>
<keyword evidence="11 20" id="KW-0472">Membrane</keyword>
<evidence type="ECO:0000256" key="3">
    <source>
        <dbReference type="ARBA" id="ARBA00004172"/>
    </source>
</evidence>
<feature type="region of interest" description="Disordered" evidence="21">
    <location>
        <begin position="39"/>
        <end position="69"/>
    </location>
</feature>
<keyword evidence="10" id="KW-0770">Synapse</keyword>
<evidence type="ECO:0000313" key="26">
    <source>
        <dbReference type="EMBL" id="EDV29457.1"/>
    </source>
</evidence>
<dbReference type="HOGENOM" id="CLU_055379_0_1_1"/>
<dbReference type="GO" id="GO:0072594">
    <property type="term" value="P:establishment of protein localization to organelle"/>
    <property type="evidence" value="ECO:0000318"/>
    <property type="project" value="GO_Central"/>
</dbReference>
<evidence type="ECO:0000256" key="4">
    <source>
        <dbReference type="ARBA" id="ARBA00004279"/>
    </source>
</evidence>
<feature type="chain" id="PRO_5002796709" description="Lysosome-associated membrane glycoprotein 5" evidence="23">
    <location>
        <begin position="23"/>
        <end position="293"/>
    </location>
</feature>
<keyword evidence="14" id="KW-0968">Cytoplasmic vesicle</keyword>
<keyword evidence="13" id="KW-0966">Cell projection</keyword>
<dbReference type="eggNOG" id="KOG4818">
    <property type="taxonomic scope" value="Eukaryota"/>
</dbReference>
<dbReference type="CTD" id="6749873"/>
<dbReference type="PROSITE" id="PS51407">
    <property type="entry name" value="LAMP_3"/>
    <property type="match status" value="1"/>
</dbReference>
<dbReference type="GO" id="GO:0005765">
    <property type="term" value="C:lysosomal membrane"/>
    <property type="evidence" value="ECO:0000318"/>
    <property type="project" value="GO_Central"/>
</dbReference>
<dbReference type="Proteomes" id="UP000009022">
    <property type="component" value="Unassembled WGS sequence"/>
</dbReference>
<evidence type="ECO:0000259" key="25">
    <source>
        <dbReference type="Pfam" id="PF21222"/>
    </source>
</evidence>
<evidence type="ECO:0000256" key="6">
    <source>
        <dbReference type="ARBA" id="ARBA00022692"/>
    </source>
</evidence>
<organism evidence="26 27">
    <name type="scientific">Trichoplax adhaerens</name>
    <name type="common">Trichoplax reptans</name>
    <dbReference type="NCBI Taxonomy" id="10228"/>
    <lineage>
        <taxon>Eukaryota</taxon>
        <taxon>Metazoa</taxon>
        <taxon>Placozoa</taxon>
        <taxon>Uniplacotomia</taxon>
        <taxon>Trichoplacea</taxon>
        <taxon>Trichoplacidae</taxon>
        <taxon>Trichoplax</taxon>
    </lineage>
</organism>
<evidence type="ECO:0000256" key="14">
    <source>
        <dbReference type="ARBA" id="ARBA00023329"/>
    </source>
</evidence>
<evidence type="ECO:0000256" key="9">
    <source>
        <dbReference type="ARBA" id="ARBA00022989"/>
    </source>
</evidence>
<keyword evidence="27" id="KW-1185">Reference proteome</keyword>
<comment type="function">
    <text evidence="16">Plays a role in short-term synaptic plasticity in a subset of GABAergic neurons in the brain.</text>
</comment>
<dbReference type="InterPro" id="IPR048524">
    <property type="entry name" value="Lamp2-like_TM"/>
</dbReference>
<evidence type="ECO:0000256" key="22">
    <source>
        <dbReference type="SAM" id="Phobius"/>
    </source>
</evidence>
<comment type="similarity">
    <text evidence="5 20">Belongs to the LAMP family.</text>
</comment>
<name>B3RKY6_TRIAD</name>
<evidence type="ECO:0000256" key="2">
    <source>
        <dbReference type="ARBA" id="ARBA00004158"/>
    </source>
</evidence>
<dbReference type="Pfam" id="PF21222">
    <property type="entry name" value="Lamp2_2nd"/>
    <property type="match status" value="1"/>
</dbReference>
<dbReference type="GeneID" id="6749873"/>
<dbReference type="InterPro" id="IPR048528">
    <property type="entry name" value="Lamp2-like_luminal"/>
</dbReference>
<dbReference type="Gene3D" id="2.40.160.110">
    <property type="match status" value="1"/>
</dbReference>
<evidence type="ECO:0000256" key="8">
    <source>
        <dbReference type="ARBA" id="ARBA00022753"/>
    </source>
</evidence>
<reference evidence="26 27" key="1">
    <citation type="journal article" date="2008" name="Nature">
        <title>The Trichoplax genome and the nature of placozoans.</title>
        <authorList>
            <person name="Srivastava M."/>
            <person name="Begovic E."/>
            <person name="Chapman J."/>
            <person name="Putnam N.H."/>
            <person name="Hellsten U."/>
            <person name="Kawashima T."/>
            <person name="Kuo A."/>
            <person name="Mitros T."/>
            <person name="Salamov A."/>
            <person name="Carpenter M.L."/>
            <person name="Signorovitch A.Y."/>
            <person name="Moreno M.A."/>
            <person name="Kamm K."/>
            <person name="Grimwood J."/>
            <person name="Schmutz J."/>
            <person name="Shapiro H."/>
            <person name="Grigoriev I.V."/>
            <person name="Buss L.W."/>
            <person name="Schierwater B."/>
            <person name="Dellaporta S.L."/>
            <person name="Rokhsar D.S."/>
        </authorList>
    </citation>
    <scope>NUCLEOTIDE SEQUENCE [LARGE SCALE GENOMIC DNA]</scope>
    <source>
        <strain evidence="26 27">Grell-BS-1999</strain>
    </source>
</reference>
<evidence type="ECO:0000256" key="13">
    <source>
        <dbReference type="ARBA" id="ARBA00023273"/>
    </source>
</evidence>
<dbReference type="InParanoid" id="B3RKY6"/>
<evidence type="ECO:0000256" key="7">
    <source>
        <dbReference type="ARBA" id="ARBA00022729"/>
    </source>
</evidence>
<accession>B3RKY6</accession>